<protein>
    <recommendedName>
        <fullName evidence="1">Helix-turn-helix domain-containing protein</fullName>
    </recommendedName>
</protein>
<evidence type="ECO:0000313" key="2">
    <source>
        <dbReference type="EMBL" id="GAH81663.1"/>
    </source>
</evidence>
<dbReference type="InterPro" id="IPR038148">
    <property type="entry name" value="Tn1545/Tn916_Xis"/>
</dbReference>
<proteinExistence type="predicted"/>
<dbReference type="EMBL" id="BARU01042143">
    <property type="protein sequence ID" value="GAH81663.1"/>
    <property type="molecule type" value="Genomic_DNA"/>
</dbReference>
<dbReference type="NCBIfam" id="TIGR01764">
    <property type="entry name" value="excise"/>
    <property type="match status" value="1"/>
</dbReference>
<reference evidence="2" key="1">
    <citation type="journal article" date="2014" name="Front. Microbiol.">
        <title>High frequency of phylogenetically diverse reductive dehalogenase-homologous genes in deep subseafloor sedimentary metagenomes.</title>
        <authorList>
            <person name="Kawai M."/>
            <person name="Futagami T."/>
            <person name="Toyoda A."/>
            <person name="Takaki Y."/>
            <person name="Nishi S."/>
            <person name="Hori S."/>
            <person name="Arai W."/>
            <person name="Tsubouchi T."/>
            <person name="Morono Y."/>
            <person name="Uchiyama I."/>
            <person name="Ito T."/>
            <person name="Fujiyama A."/>
            <person name="Inagaki F."/>
            <person name="Takami H."/>
        </authorList>
    </citation>
    <scope>NUCLEOTIDE SEQUENCE</scope>
    <source>
        <strain evidence="2">Expedition CK06-06</strain>
    </source>
</reference>
<sequence length="53" mass="5949">MDDEKITLTVKEAAKLLGISRSLAYDMARRGKLPTLKFGHRLVVPRRALEGLI</sequence>
<dbReference type="AlphaFoldDB" id="X1KHW9"/>
<evidence type="ECO:0000259" key="1">
    <source>
        <dbReference type="Pfam" id="PF12728"/>
    </source>
</evidence>
<gene>
    <name evidence="2" type="ORF">S03H2_64816</name>
</gene>
<dbReference type="Gene3D" id="3.90.105.50">
    <property type="match status" value="1"/>
</dbReference>
<dbReference type="GO" id="GO:0003677">
    <property type="term" value="F:DNA binding"/>
    <property type="evidence" value="ECO:0007669"/>
    <property type="project" value="InterPro"/>
</dbReference>
<name>X1KHW9_9ZZZZ</name>
<feature type="domain" description="Helix-turn-helix" evidence="1">
    <location>
        <begin position="8"/>
        <end position="50"/>
    </location>
</feature>
<organism evidence="2">
    <name type="scientific">marine sediment metagenome</name>
    <dbReference type="NCBI Taxonomy" id="412755"/>
    <lineage>
        <taxon>unclassified sequences</taxon>
        <taxon>metagenomes</taxon>
        <taxon>ecological metagenomes</taxon>
    </lineage>
</organism>
<feature type="non-terminal residue" evidence="2">
    <location>
        <position position="53"/>
    </location>
</feature>
<accession>X1KHW9</accession>
<comment type="caution">
    <text evidence="2">The sequence shown here is derived from an EMBL/GenBank/DDBJ whole genome shotgun (WGS) entry which is preliminary data.</text>
</comment>
<dbReference type="Pfam" id="PF12728">
    <property type="entry name" value="HTH_17"/>
    <property type="match status" value="1"/>
</dbReference>
<dbReference type="InterPro" id="IPR041657">
    <property type="entry name" value="HTH_17"/>
</dbReference>
<dbReference type="InterPro" id="IPR010093">
    <property type="entry name" value="SinI_DNA-bd"/>
</dbReference>